<reference evidence="2" key="1">
    <citation type="submission" date="2020-05" db="EMBL/GenBank/DDBJ databases">
        <authorList>
            <person name="Chiriac C."/>
            <person name="Salcher M."/>
            <person name="Ghai R."/>
            <person name="Kavagutti S V."/>
        </authorList>
    </citation>
    <scope>NUCLEOTIDE SEQUENCE</scope>
</reference>
<feature type="region of interest" description="Disordered" evidence="1">
    <location>
        <begin position="1"/>
        <end position="26"/>
    </location>
</feature>
<evidence type="ECO:0000256" key="1">
    <source>
        <dbReference type="SAM" id="MobiDB-lite"/>
    </source>
</evidence>
<protein>
    <submittedName>
        <fullName evidence="2">Unannotated protein</fullName>
    </submittedName>
</protein>
<feature type="compositionally biased region" description="Basic residues" evidence="1">
    <location>
        <begin position="1"/>
        <end position="17"/>
    </location>
</feature>
<name>A0A6J5ZZR2_9ZZZZ</name>
<organism evidence="2">
    <name type="scientific">freshwater metagenome</name>
    <dbReference type="NCBI Taxonomy" id="449393"/>
    <lineage>
        <taxon>unclassified sequences</taxon>
        <taxon>metagenomes</taxon>
        <taxon>ecological metagenomes</taxon>
    </lineage>
</organism>
<dbReference type="EMBL" id="CAESAN010000157">
    <property type="protein sequence ID" value="CAB4346882.1"/>
    <property type="molecule type" value="Genomic_DNA"/>
</dbReference>
<evidence type="ECO:0000313" key="2">
    <source>
        <dbReference type="EMBL" id="CAB4346882.1"/>
    </source>
</evidence>
<proteinExistence type="predicted"/>
<sequence>MRRNAKGMRRNASKSGKRIKEDTSENVKKISGDRINNVAKIRRDEGPEHRCAGSLVQIVSHLRGR</sequence>
<accession>A0A6J5ZZR2</accession>
<dbReference type="AlphaFoldDB" id="A0A6J5ZZR2"/>
<gene>
    <name evidence="2" type="ORF">UFOPK3547_01502</name>
</gene>